<evidence type="ECO:0000313" key="1">
    <source>
        <dbReference type="EMBL" id="DAG00035.1"/>
    </source>
</evidence>
<reference evidence="1" key="1">
    <citation type="journal article" date="2021" name="Proc. Natl. Acad. Sci. U.S.A.">
        <title>A Catalog of Tens of Thousands of Viruses from Human Metagenomes Reveals Hidden Associations with Chronic Diseases.</title>
        <authorList>
            <person name="Tisza M.J."/>
            <person name="Buck C.B."/>
        </authorList>
    </citation>
    <scope>NUCLEOTIDE SEQUENCE</scope>
    <source>
        <strain evidence="1">CtBeL15</strain>
    </source>
</reference>
<organism evidence="1">
    <name type="scientific">Siphoviridae sp. ctBeL15</name>
    <dbReference type="NCBI Taxonomy" id="2825374"/>
    <lineage>
        <taxon>Viruses</taxon>
        <taxon>Duplodnaviria</taxon>
        <taxon>Heunggongvirae</taxon>
        <taxon>Uroviricota</taxon>
        <taxon>Caudoviricetes</taxon>
    </lineage>
</organism>
<accession>A0A8S5V081</accession>
<dbReference type="EMBL" id="BK016176">
    <property type="protein sequence ID" value="DAG00035.1"/>
    <property type="molecule type" value="Genomic_DNA"/>
</dbReference>
<sequence>MMQPSLYTQVASPTFQVLPPPSVIPPHPRREASFCFARKRLLLRFFSPRQTTLLPK</sequence>
<name>A0A8S5V081_9CAUD</name>
<protein>
    <submittedName>
        <fullName evidence="1">Uncharacterized protein</fullName>
    </submittedName>
</protein>
<proteinExistence type="predicted"/>